<dbReference type="SUPFAM" id="SSF55874">
    <property type="entry name" value="ATPase domain of HSP90 chaperone/DNA topoisomerase II/histidine kinase"/>
    <property type="match status" value="1"/>
</dbReference>
<protein>
    <submittedName>
        <fullName evidence="1">Uncharacterized protein</fullName>
    </submittedName>
</protein>
<dbReference type="AlphaFoldDB" id="A0A4P9XB29"/>
<gene>
    <name evidence="1" type="ORF">CXG81DRAFT_24768</name>
</gene>
<reference evidence="2" key="1">
    <citation type="journal article" date="2018" name="Nat. Microbiol.">
        <title>Leveraging single-cell genomics to expand the fungal tree of life.</title>
        <authorList>
            <person name="Ahrendt S.R."/>
            <person name="Quandt C.A."/>
            <person name="Ciobanu D."/>
            <person name="Clum A."/>
            <person name="Salamov A."/>
            <person name="Andreopoulos B."/>
            <person name="Cheng J.F."/>
            <person name="Woyke T."/>
            <person name="Pelin A."/>
            <person name="Henrissat B."/>
            <person name="Reynolds N.K."/>
            <person name="Benny G.L."/>
            <person name="Smith M.E."/>
            <person name="James T.Y."/>
            <person name="Grigoriev I.V."/>
        </authorList>
    </citation>
    <scope>NUCLEOTIDE SEQUENCE [LARGE SCALE GENOMIC DNA]</scope>
    <source>
        <strain evidence="2">ATCC 52028</strain>
    </source>
</reference>
<keyword evidence="2" id="KW-1185">Reference proteome</keyword>
<organism evidence="1 2">
    <name type="scientific">Caulochytrium protostelioides</name>
    <dbReference type="NCBI Taxonomy" id="1555241"/>
    <lineage>
        <taxon>Eukaryota</taxon>
        <taxon>Fungi</taxon>
        <taxon>Fungi incertae sedis</taxon>
        <taxon>Chytridiomycota</taxon>
        <taxon>Chytridiomycota incertae sedis</taxon>
        <taxon>Chytridiomycetes</taxon>
        <taxon>Caulochytriales</taxon>
        <taxon>Caulochytriaceae</taxon>
        <taxon>Caulochytrium</taxon>
    </lineage>
</organism>
<evidence type="ECO:0000313" key="1">
    <source>
        <dbReference type="EMBL" id="RKP02555.1"/>
    </source>
</evidence>
<sequence>MLIEILDIVTVQQLRTRIVLASLTQVVMETVLNCLDAGATALTLSVVAGAFVLDDNGHDIGPSDFAQLGGHLRCLASPSWRGIC</sequence>
<proteinExistence type="predicted"/>
<dbReference type="Gene3D" id="3.30.565.10">
    <property type="entry name" value="Histidine kinase-like ATPase, C-terminal domain"/>
    <property type="match status" value="1"/>
</dbReference>
<dbReference type="InterPro" id="IPR036890">
    <property type="entry name" value="HATPase_C_sf"/>
</dbReference>
<dbReference type="OrthoDB" id="429932at2759"/>
<dbReference type="Proteomes" id="UP000274922">
    <property type="component" value="Unassembled WGS sequence"/>
</dbReference>
<dbReference type="EMBL" id="ML014140">
    <property type="protein sequence ID" value="RKP02555.1"/>
    <property type="molecule type" value="Genomic_DNA"/>
</dbReference>
<evidence type="ECO:0000313" key="2">
    <source>
        <dbReference type="Proteomes" id="UP000274922"/>
    </source>
</evidence>
<name>A0A4P9XB29_9FUNG</name>
<accession>A0A4P9XB29</accession>